<feature type="domain" description="Formyl transferase C-terminal" evidence="10">
    <location>
        <begin position="206"/>
        <end position="306"/>
    </location>
</feature>
<dbReference type="InterPro" id="IPR044135">
    <property type="entry name" value="Met-tRNA-FMT_C"/>
</dbReference>
<feature type="binding site" evidence="8">
    <location>
        <begin position="112"/>
        <end position="115"/>
    </location>
    <ligand>
        <name>(6S)-5,6,7,8-tetrahydrofolate</name>
        <dbReference type="ChEBI" id="CHEBI:57453"/>
    </ligand>
</feature>
<dbReference type="GO" id="GO:0005829">
    <property type="term" value="C:cytosol"/>
    <property type="evidence" value="ECO:0007669"/>
    <property type="project" value="TreeGrafter"/>
</dbReference>
<keyword evidence="6 8" id="KW-0648">Protein biosynthesis</keyword>
<dbReference type="FunFam" id="3.40.50.170:FF:000004">
    <property type="entry name" value="Methionyl-tRNA formyltransferase"/>
    <property type="match status" value="1"/>
</dbReference>
<dbReference type="InterPro" id="IPR005794">
    <property type="entry name" value="Fmt"/>
</dbReference>
<evidence type="ECO:0000256" key="8">
    <source>
        <dbReference type="HAMAP-Rule" id="MF_00182"/>
    </source>
</evidence>
<dbReference type="Gene3D" id="3.10.25.10">
    <property type="entry name" value="Formyl transferase, C-terminal domain"/>
    <property type="match status" value="1"/>
</dbReference>
<organism evidence="11 12">
    <name type="scientific">Aerococcus viridans</name>
    <dbReference type="NCBI Taxonomy" id="1377"/>
    <lineage>
        <taxon>Bacteria</taxon>
        <taxon>Bacillati</taxon>
        <taxon>Bacillota</taxon>
        <taxon>Bacilli</taxon>
        <taxon>Lactobacillales</taxon>
        <taxon>Aerococcaceae</taxon>
        <taxon>Aerococcus</taxon>
    </lineage>
</organism>
<comment type="similarity">
    <text evidence="2 8">Belongs to the Fmt family.</text>
</comment>
<dbReference type="Pfam" id="PF00551">
    <property type="entry name" value="Formyl_trans_N"/>
    <property type="match status" value="1"/>
</dbReference>
<dbReference type="Gene3D" id="3.40.50.170">
    <property type="entry name" value="Formyl transferase, N-terminal domain"/>
    <property type="match status" value="1"/>
</dbReference>
<dbReference type="InterPro" id="IPR011034">
    <property type="entry name" value="Formyl_transferase-like_C_sf"/>
</dbReference>
<evidence type="ECO:0000256" key="4">
    <source>
        <dbReference type="ARBA" id="ARBA00016014"/>
    </source>
</evidence>
<dbReference type="PANTHER" id="PTHR11138">
    <property type="entry name" value="METHIONYL-TRNA FORMYLTRANSFERASE"/>
    <property type="match status" value="1"/>
</dbReference>
<proteinExistence type="inferred from homology"/>
<evidence type="ECO:0000313" key="12">
    <source>
        <dbReference type="Proteomes" id="UP000192813"/>
    </source>
</evidence>
<dbReference type="InterPro" id="IPR037022">
    <property type="entry name" value="Formyl_trans_C_sf"/>
</dbReference>
<feature type="domain" description="Formyl transferase N-terminal" evidence="9">
    <location>
        <begin position="2"/>
        <end position="182"/>
    </location>
</feature>
<comment type="function">
    <text evidence="1 8">Attaches a formyl group to the free amino group of methionyl-tRNA(fMet). The formyl group appears to play a dual role in the initiator identity of N-formylmethionyl-tRNA by promoting its recognition by IF2 and preventing the misappropriation of this tRNA by the elongation apparatus.</text>
</comment>
<comment type="caution">
    <text evidence="11">The sequence shown here is derived from an EMBL/GenBank/DDBJ whole genome shotgun (WGS) entry which is preliminary data.</text>
</comment>
<keyword evidence="5 8" id="KW-0808">Transferase</keyword>
<dbReference type="Pfam" id="PF02911">
    <property type="entry name" value="Formyl_trans_C"/>
    <property type="match status" value="1"/>
</dbReference>
<dbReference type="InterPro" id="IPR001555">
    <property type="entry name" value="GART_AS"/>
</dbReference>
<dbReference type="PROSITE" id="PS00373">
    <property type="entry name" value="GART"/>
    <property type="match status" value="1"/>
</dbReference>
<dbReference type="RefSeq" id="WP_083069307.1">
    <property type="nucleotide sequence ID" value="NZ_NBTM02000001.1"/>
</dbReference>
<accession>A0A2J9PNK6</accession>
<sequence length="327" mass="36042">MKRIVFMGTPAFSVNILDALVAQNDQYEVVAVVTQPDRPVGRKRKLTPSPVKEAALKHDIPVYQPEKIGRDQEIKDLLAEDIDLIVTAAFGQFLPTSILEAPKYGAINVHASLLPKYRGGAPVHYAIWNGDKETGVTIMRMVKKMDAGDILTQVIVPIESDDTVATMFDKLSTAGTDLLMDTLPKLFAGEITPQAQIEEEATFSPNITSQQEQIDWRKEAQQIDNQVRAFNSWPVAHTKVDGQRWKIWQVAPVKEESTDEKPGTIVKIQKKPAQLWVATGNKTVLAIEQLQPAGKKQMDVAAFINGGAGNLTVGDSFDQVEDDVDGE</sequence>
<evidence type="ECO:0000256" key="5">
    <source>
        <dbReference type="ARBA" id="ARBA00022679"/>
    </source>
</evidence>
<gene>
    <name evidence="8" type="primary">fmt</name>
    <name evidence="11" type="ORF">A6J77_006700</name>
</gene>
<dbReference type="GO" id="GO:0004479">
    <property type="term" value="F:methionyl-tRNA formyltransferase activity"/>
    <property type="evidence" value="ECO:0007669"/>
    <property type="project" value="UniProtKB-UniRule"/>
</dbReference>
<name>A0A2J9PNK6_9LACT</name>
<evidence type="ECO:0000256" key="1">
    <source>
        <dbReference type="ARBA" id="ARBA00002606"/>
    </source>
</evidence>
<comment type="catalytic activity">
    <reaction evidence="7 8">
        <text>L-methionyl-tRNA(fMet) + (6R)-10-formyltetrahydrofolate = N-formyl-L-methionyl-tRNA(fMet) + (6S)-5,6,7,8-tetrahydrofolate + H(+)</text>
        <dbReference type="Rhea" id="RHEA:24380"/>
        <dbReference type="Rhea" id="RHEA-COMP:9952"/>
        <dbReference type="Rhea" id="RHEA-COMP:9953"/>
        <dbReference type="ChEBI" id="CHEBI:15378"/>
        <dbReference type="ChEBI" id="CHEBI:57453"/>
        <dbReference type="ChEBI" id="CHEBI:78530"/>
        <dbReference type="ChEBI" id="CHEBI:78844"/>
        <dbReference type="ChEBI" id="CHEBI:195366"/>
        <dbReference type="EC" id="2.1.2.9"/>
    </reaction>
</comment>
<dbReference type="Proteomes" id="UP000192813">
    <property type="component" value="Unassembled WGS sequence"/>
</dbReference>
<dbReference type="PANTHER" id="PTHR11138:SF5">
    <property type="entry name" value="METHIONYL-TRNA FORMYLTRANSFERASE, MITOCHONDRIAL"/>
    <property type="match status" value="1"/>
</dbReference>
<dbReference type="InterPro" id="IPR036477">
    <property type="entry name" value="Formyl_transf_N_sf"/>
</dbReference>
<dbReference type="AlphaFoldDB" id="A0A2J9PNK6"/>
<dbReference type="InterPro" id="IPR002376">
    <property type="entry name" value="Formyl_transf_N"/>
</dbReference>
<protein>
    <recommendedName>
        <fullName evidence="4 8">Methionyl-tRNA formyltransferase</fullName>
        <ecNumber evidence="3 8">2.1.2.9</ecNumber>
    </recommendedName>
</protein>
<dbReference type="EMBL" id="NBTM02000001">
    <property type="protein sequence ID" value="PNL91929.1"/>
    <property type="molecule type" value="Genomic_DNA"/>
</dbReference>
<reference evidence="12" key="1">
    <citation type="submission" date="2017-12" db="EMBL/GenBank/DDBJ databases">
        <title>FDA dAtabase for Regulatory Grade micrObial Sequences (FDA-ARGOS): Supporting development and validation of Infectious Disease Dx tests.</title>
        <authorList>
            <person name="Hoffmann M."/>
            <person name="Allard M."/>
            <person name="Evans P."/>
            <person name="Brown E."/>
            <person name="Tallon L."/>
            <person name="Sadzewicz L."/>
            <person name="Sengamalay N."/>
            <person name="Ott S."/>
            <person name="Godinez A."/>
            <person name="Nagaraj S."/>
            <person name="Vavikolanu K."/>
            <person name="Aluvathingal J."/>
            <person name="Nadendla S."/>
            <person name="Sichtig H."/>
        </authorList>
    </citation>
    <scope>NUCLEOTIDE SEQUENCE [LARGE SCALE GENOMIC DNA]</scope>
    <source>
        <strain evidence="12">FDAARGOS_249</strain>
    </source>
</reference>
<dbReference type="InterPro" id="IPR005793">
    <property type="entry name" value="Formyl_trans_C"/>
</dbReference>
<dbReference type="SUPFAM" id="SSF50486">
    <property type="entry name" value="FMT C-terminal domain-like"/>
    <property type="match status" value="1"/>
</dbReference>
<dbReference type="HAMAP" id="MF_00182">
    <property type="entry name" value="Formyl_trans"/>
    <property type="match status" value="1"/>
</dbReference>
<dbReference type="InterPro" id="IPR041711">
    <property type="entry name" value="Met-tRNA-FMT_N"/>
</dbReference>
<dbReference type="FunFam" id="3.40.50.12230:FF:000001">
    <property type="entry name" value="Methionyl-tRNA formyltransferase"/>
    <property type="match status" value="1"/>
</dbReference>
<evidence type="ECO:0000259" key="10">
    <source>
        <dbReference type="Pfam" id="PF02911"/>
    </source>
</evidence>
<evidence type="ECO:0000256" key="6">
    <source>
        <dbReference type="ARBA" id="ARBA00022917"/>
    </source>
</evidence>
<evidence type="ECO:0000259" key="9">
    <source>
        <dbReference type="Pfam" id="PF00551"/>
    </source>
</evidence>
<dbReference type="CDD" id="cd08646">
    <property type="entry name" value="FMT_core_Met-tRNA-FMT_N"/>
    <property type="match status" value="1"/>
</dbReference>
<dbReference type="CDD" id="cd08704">
    <property type="entry name" value="Met_tRNA_FMT_C"/>
    <property type="match status" value="1"/>
</dbReference>
<evidence type="ECO:0000313" key="11">
    <source>
        <dbReference type="EMBL" id="PNL91929.1"/>
    </source>
</evidence>
<dbReference type="SUPFAM" id="SSF53328">
    <property type="entry name" value="Formyltransferase"/>
    <property type="match status" value="1"/>
</dbReference>
<dbReference type="NCBIfam" id="TIGR00460">
    <property type="entry name" value="fmt"/>
    <property type="match status" value="1"/>
</dbReference>
<dbReference type="EC" id="2.1.2.9" evidence="3 8"/>
<evidence type="ECO:0000256" key="2">
    <source>
        <dbReference type="ARBA" id="ARBA00010699"/>
    </source>
</evidence>
<evidence type="ECO:0000256" key="7">
    <source>
        <dbReference type="ARBA" id="ARBA00048558"/>
    </source>
</evidence>
<evidence type="ECO:0000256" key="3">
    <source>
        <dbReference type="ARBA" id="ARBA00012261"/>
    </source>
</evidence>